<evidence type="ECO:0008006" key="3">
    <source>
        <dbReference type="Google" id="ProtNLM"/>
    </source>
</evidence>
<dbReference type="AlphaFoldDB" id="A0A084B414"/>
<dbReference type="SUPFAM" id="SSF46785">
    <property type="entry name" value="Winged helix' DNA-binding domain"/>
    <property type="match status" value="1"/>
</dbReference>
<dbReference type="HOGENOM" id="CLU_005533_11_0_1"/>
<accession>A0A084B414</accession>
<dbReference type="InterPro" id="IPR036390">
    <property type="entry name" value="WH_DNA-bd_sf"/>
</dbReference>
<dbReference type="EMBL" id="KL648097">
    <property type="protein sequence ID" value="KEY72293.1"/>
    <property type="molecule type" value="Genomic_DNA"/>
</dbReference>
<dbReference type="PANTHER" id="PTHR43712:SF15">
    <property type="entry name" value="MONODICTYPHENONE CLUSTER TRANSCRIPTIONAL COACTIVATOR MDPA"/>
    <property type="match status" value="1"/>
</dbReference>
<name>A0A084B414_STACB</name>
<dbReference type="InterPro" id="IPR029063">
    <property type="entry name" value="SAM-dependent_MTases_sf"/>
</dbReference>
<gene>
    <name evidence="1" type="ORF">S7711_00291</name>
</gene>
<dbReference type="Gene3D" id="3.40.50.150">
    <property type="entry name" value="Vaccinia Virus protein VP39"/>
    <property type="match status" value="1"/>
</dbReference>
<organism evidence="1 2">
    <name type="scientific">Stachybotrys chartarum (strain CBS 109288 / IBT 7711)</name>
    <name type="common">Toxic black mold</name>
    <name type="synonym">Stilbospora chartarum</name>
    <dbReference type="NCBI Taxonomy" id="1280523"/>
    <lineage>
        <taxon>Eukaryota</taxon>
        <taxon>Fungi</taxon>
        <taxon>Dikarya</taxon>
        <taxon>Ascomycota</taxon>
        <taxon>Pezizomycotina</taxon>
        <taxon>Sordariomycetes</taxon>
        <taxon>Hypocreomycetidae</taxon>
        <taxon>Hypocreales</taxon>
        <taxon>Stachybotryaceae</taxon>
        <taxon>Stachybotrys</taxon>
    </lineage>
</organism>
<proteinExistence type="predicted"/>
<protein>
    <recommendedName>
        <fullName evidence="3">O-methyltransferase domain-containing protein</fullName>
    </recommendedName>
</protein>
<dbReference type="Proteomes" id="UP000028045">
    <property type="component" value="Unassembled WGS sequence"/>
</dbReference>
<dbReference type="Gene3D" id="1.10.10.10">
    <property type="entry name" value="Winged helix-like DNA-binding domain superfamily/Winged helix DNA-binding domain"/>
    <property type="match status" value="1"/>
</dbReference>
<dbReference type="PANTHER" id="PTHR43712">
    <property type="entry name" value="PUTATIVE (AFU_ORTHOLOGUE AFUA_4G14580)-RELATED"/>
    <property type="match status" value="1"/>
</dbReference>
<reference evidence="1 2" key="1">
    <citation type="journal article" date="2014" name="BMC Genomics">
        <title>Comparative genome sequencing reveals chemotype-specific gene clusters in the toxigenic black mold Stachybotrys.</title>
        <authorList>
            <person name="Semeiks J."/>
            <person name="Borek D."/>
            <person name="Otwinowski Z."/>
            <person name="Grishin N.V."/>
        </authorList>
    </citation>
    <scope>NUCLEOTIDE SEQUENCE [LARGE SCALE GENOMIC DNA]</scope>
    <source>
        <strain evidence="2">CBS 109288 / IBT 7711</strain>
    </source>
</reference>
<sequence length="414" mass="45156">MSLVDLENHCSELATAIQSLAAYCRAQRSADSNLRSPLANGERTPELQPILPPDAPSEVHRTQLLACVRWLGEFQVLAFIPPQGCVPIGSLVDLTGVPEAQLARIVRMVATAGFLHQPQPNHVAHTALSVAFAERPCLLDAALFLSETIAPCSLQMATATQNFGVSRLSHETAYNIAFNTSSSFAENLEQRPRLQRQWPAFVRYGMGDLDASVYEVLLQYDWGGLPNDSLVVEVGASSTAIATKLLRINPSLRLVIQVVERGVSDRVNVAPLLDLSRTLIQQYRPGTIQAITDAAVYIIHLPIISPLTSSELVHARITAELRAHMAVLSANRRPVLLLVPGPLLRSDASGQDVVSQLRDLCHWQLANEREMDTAELLSLVTGVSDSIGHLVVVGQLSSSHTTTALIVRYQTYYT</sequence>
<dbReference type="InterPro" id="IPR036388">
    <property type="entry name" value="WH-like_DNA-bd_sf"/>
</dbReference>
<keyword evidence="2" id="KW-1185">Reference proteome</keyword>
<dbReference type="OrthoDB" id="2410195at2759"/>
<evidence type="ECO:0000313" key="1">
    <source>
        <dbReference type="EMBL" id="KEY72293.1"/>
    </source>
</evidence>
<evidence type="ECO:0000313" key="2">
    <source>
        <dbReference type="Proteomes" id="UP000028045"/>
    </source>
</evidence>